<dbReference type="PANTHER" id="PTHR47767:SF1">
    <property type="entry name" value="ADHESION G PROTEIN-COUPLED RECEPTOR G7"/>
    <property type="match status" value="1"/>
</dbReference>
<feature type="transmembrane region" description="Helical" evidence="6">
    <location>
        <begin position="556"/>
        <end position="578"/>
    </location>
</feature>
<dbReference type="InterPro" id="IPR053984">
    <property type="entry name" value="GPR128_N"/>
</dbReference>
<feature type="transmembrane region" description="Helical" evidence="6">
    <location>
        <begin position="404"/>
        <end position="430"/>
    </location>
</feature>
<dbReference type="Gene3D" id="2.60.220.50">
    <property type="match status" value="1"/>
</dbReference>
<keyword evidence="10" id="KW-1185">Reference proteome</keyword>
<dbReference type="InterPro" id="IPR053986">
    <property type="entry name" value="GPR128_GAIN_subdom_B"/>
</dbReference>
<dbReference type="SMART" id="SM00303">
    <property type="entry name" value="GPS"/>
    <property type="match status" value="1"/>
</dbReference>
<dbReference type="GO" id="GO:0004930">
    <property type="term" value="F:G protein-coupled receptor activity"/>
    <property type="evidence" value="ECO:0007669"/>
    <property type="project" value="InterPro"/>
</dbReference>
<dbReference type="InterPro" id="IPR000203">
    <property type="entry name" value="GPS"/>
</dbReference>
<dbReference type="Proteomes" id="UP000246464">
    <property type="component" value="Chromosome 1"/>
</dbReference>
<dbReference type="Pfam" id="PF22257">
    <property type="entry name" value="GPR128_N"/>
    <property type="match status" value="1"/>
</dbReference>
<dbReference type="PROSITE" id="PS50221">
    <property type="entry name" value="GAIN_B"/>
    <property type="match status" value="1"/>
</dbReference>
<reference evidence="9 10" key="1">
    <citation type="submission" date="2017-12" db="EMBL/GenBank/DDBJ databases">
        <title>Integrating genomic resources of turbot (Scophthalmus maximus) in depth evaluation of genetic and physical mapping variation across individuals.</title>
        <authorList>
            <person name="Martinez P."/>
        </authorList>
    </citation>
    <scope>NUCLEOTIDE SEQUENCE [LARGE SCALE GENOMIC DNA]</scope>
</reference>
<feature type="transmembrane region" description="Helical" evidence="6">
    <location>
        <begin position="464"/>
        <end position="489"/>
    </location>
</feature>
<comment type="subcellular location">
    <subcellularLocation>
        <location evidence="1">Membrane</location>
        <topology evidence="1">Multi-pass membrane protein</topology>
    </subcellularLocation>
</comment>
<feature type="transmembrane region" description="Helical" evidence="6">
    <location>
        <begin position="633"/>
        <end position="656"/>
    </location>
</feature>
<protein>
    <submittedName>
        <fullName evidence="9">Putative G-protein coupled receptor 128-like</fullName>
    </submittedName>
</protein>
<gene>
    <name evidence="9" type="ORF">SMAX5B_002145</name>
</gene>
<keyword evidence="4 6" id="KW-0472">Membrane</keyword>
<feature type="domain" description="GAIN-B" evidence="7">
    <location>
        <begin position="219"/>
        <end position="366"/>
    </location>
</feature>
<feature type="domain" description="G-protein coupled receptors family 2 profile 2" evidence="8">
    <location>
        <begin position="372"/>
        <end position="660"/>
    </location>
</feature>
<dbReference type="PRINTS" id="PR00249">
    <property type="entry name" value="GPCRSECRETIN"/>
</dbReference>
<evidence type="ECO:0000313" key="10">
    <source>
        <dbReference type="Proteomes" id="UP000246464"/>
    </source>
</evidence>
<name>A0A2U9AV75_SCOMX</name>
<evidence type="ECO:0000256" key="2">
    <source>
        <dbReference type="ARBA" id="ARBA00022692"/>
    </source>
</evidence>
<evidence type="ECO:0000256" key="4">
    <source>
        <dbReference type="ARBA" id="ARBA00023136"/>
    </source>
</evidence>
<dbReference type="EMBL" id="CP026243">
    <property type="protein sequence ID" value="AWO95490.1"/>
    <property type="molecule type" value="Genomic_DNA"/>
</dbReference>
<evidence type="ECO:0000259" key="7">
    <source>
        <dbReference type="PROSITE" id="PS50221"/>
    </source>
</evidence>
<dbReference type="InterPro" id="IPR000832">
    <property type="entry name" value="GPCR_2_secretin-like"/>
</dbReference>
<dbReference type="InterPro" id="IPR057244">
    <property type="entry name" value="GAIN_B"/>
</dbReference>
<dbReference type="InterPro" id="IPR053985">
    <property type="entry name" value="GPR128_GAIN_subdom_A"/>
</dbReference>
<organism evidence="9 10">
    <name type="scientific">Scophthalmus maximus</name>
    <name type="common">Turbot</name>
    <name type="synonym">Psetta maxima</name>
    <dbReference type="NCBI Taxonomy" id="52904"/>
    <lineage>
        <taxon>Eukaryota</taxon>
        <taxon>Metazoa</taxon>
        <taxon>Chordata</taxon>
        <taxon>Craniata</taxon>
        <taxon>Vertebrata</taxon>
        <taxon>Euteleostomi</taxon>
        <taxon>Actinopterygii</taxon>
        <taxon>Neopterygii</taxon>
        <taxon>Teleostei</taxon>
        <taxon>Neoteleostei</taxon>
        <taxon>Acanthomorphata</taxon>
        <taxon>Carangaria</taxon>
        <taxon>Pleuronectiformes</taxon>
        <taxon>Pleuronectoidei</taxon>
        <taxon>Scophthalmidae</taxon>
        <taxon>Scophthalmus</taxon>
    </lineage>
</organism>
<dbReference type="STRING" id="52904.ENSSMAP00000000035"/>
<evidence type="ECO:0000256" key="5">
    <source>
        <dbReference type="ARBA" id="ARBA00023157"/>
    </source>
</evidence>
<dbReference type="Pfam" id="PF01825">
    <property type="entry name" value="GPS"/>
    <property type="match status" value="1"/>
</dbReference>
<evidence type="ECO:0000256" key="6">
    <source>
        <dbReference type="SAM" id="Phobius"/>
    </source>
</evidence>
<feature type="transmembrane region" description="Helical" evidence="6">
    <location>
        <begin position="606"/>
        <end position="627"/>
    </location>
</feature>
<dbReference type="InterPro" id="IPR046338">
    <property type="entry name" value="GAIN_dom_sf"/>
</dbReference>
<sequence>MDVCVLLSFILEYFCKAKTLDEFTFPSTPVGWFSYSEEVCGKETNNAGKPQAVTRCSLITNELAVFGTIHELDCEQTLDKILQEVINQTNIGKLALNAQILTSRPEELTTEDVTAAAQIANKLLGSAHATESVRVAAVATVSQLLNANALDNTEENNDTLELTKSLDKLSVNFSSNLKTTGFQVVQPNLVVQSVQVPAANTQGVQFTSLTGTSGSFVANRIRVDNNTATVVVENGSIADALIHIQFHPAVNRRQELSDVSLGFVLYQNARLFRSRLFRRPNATVRVLSGTVSGLSVGESRRVEMWIRPTLESNKSLYDFSCVSYDYNVDDWSVAGCSKGNASDGVLRCSCNHTTNFAVLFSVRQMYTYAEALDWISTVGLSLSFLGLMITIIHHIGHKNYLENYWTVTFTLLCICFSLLLFIITFVSGVVQSSRVYDKPHIKSDRNVLLDSDQRVEPDSGSCTAVAALLHFFLLATFMWISLFGTISVLQRKVNDTPPPYWTPLSVVVGWGFPAVFMAISLGATYTVDDPLGYRQEEFCWLAALDTDKQFDFSKPMFWAFVLPVALTLIYNIAILVLVSWRKYRAVSPSGNGTSFLDWWKNLQSSLLPSSLLGVLVCLSWSLGYAVLATTGHAHLVFSILFCLLTTSQGFMIFILFTAIKSEFKSDVLQFVKYFPRVTLSRFNLSNIPRVTFSRVNLSNFHIPRVTLSRFNLSNIPPVTIPRPGHMGYKLQTISAETSSTETYRGLRDEDTSMTTRL</sequence>
<proteinExistence type="predicted"/>
<dbReference type="Pfam" id="PF00002">
    <property type="entry name" value="7tm_2"/>
    <property type="match status" value="1"/>
</dbReference>
<feature type="transmembrane region" description="Helical" evidence="6">
    <location>
        <begin position="371"/>
        <end position="392"/>
    </location>
</feature>
<dbReference type="Pfam" id="PF22261">
    <property type="entry name" value="GPR128_GAIN_subdom_B"/>
    <property type="match status" value="1"/>
</dbReference>
<keyword evidence="5" id="KW-1015">Disulfide bond</keyword>
<dbReference type="Gene3D" id="1.20.1070.10">
    <property type="entry name" value="Rhodopsin 7-helix transmembrane proteins"/>
    <property type="match status" value="1"/>
</dbReference>
<keyword evidence="9" id="KW-0675">Receptor</keyword>
<accession>A0A2U9AV75</accession>
<dbReference type="InterPro" id="IPR017981">
    <property type="entry name" value="GPCR_2-like_7TM"/>
</dbReference>
<dbReference type="GO" id="GO:0007166">
    <property type="term" value="P:cell surface receptor signaling pathway"/>
    <property type="evidence" value="ECO:0007669"/>
    <property type="project" value="InterPro"/>
</dbReference>
<dbReference type="AlphaFoldDB" id="A0A2U9AV75"/>
<dbReference type="InterPro" id="IPR053066">
    <property type="entry name" value="ADGR_G7"/>
</dbReference>
<evidence type="ECO:0000256" key="1">
    <source>
        <dbReference type="ARBA" id="ARBA00004141"/>
    </source>
</evidence>
<evidence type="ECO:0000259" key="8">
    <source>
        <dbReference type="PROSITE" id="PS50261"/>
    </source>
</evidence>
<keyword evidence="2 6" id="KW-0812">Transmembrane</keyword>
<evidence type="ECO:0000313" key="9">
    <source>
        <dbReference type="EMBL" id="AWO95490.1"/>
    </source>
</evidence>
<dbReference type="GO" id="GO:0016020">
    <property type="term" value="C:membrane"/>
    <property type="evidence" value="ECO:0007669"/>
    <property type="project" value="UniProtKB-SubCell"/>
</dbReference>
<keyword evidence="3 6" id="KW-1133">Transmembrane helix</keyword>
<dbReference type="PROSITE" id="PS50261">
    <property type="entry name" value="G_PROTEIN_RECEP_F2_4"/>
    <property type="match status" value="1"/>
</dbReference>
<dbReference type="Pfam" id="PF22259">
    <property type="entry name" value="GPR128_GAIN_subdomA"/>
    <property type="match status" value="1"/>
</dbReference>
<feature type="transmembrane region" description="Helical" evidence="6">
    <location>
        <begin position="501"/>
        <end position="525"/>
    </location>
</feature>
<evidence type="ECO:0000256" key="3">
    <source>
        <dbReference type="ARBA" id="ARBA00022989"/>
    </source>
</evidence>
<dbReference type="PANTHER" id="PTHR47767">
    <property type="entry name" value="ADHESION G PROTEIN-COUPLED RECEPTOR G7"/>
    <property type="match status" value="1"/>
</dbReference>